<name>A0A1H2RYK6_9RHOB</name>
<dbReference type="GO" id="GO:0005829">
    <property type="term" value="C:cytosol"/>
    <property type="evidence" value="ECO:0007669"/>
    <property type="project" value="TreeGrafter"/>
</dbReference>
<evidence type="ECO:0000256" key="2">
    <source>
        <dbReference type="ARBA" id="ARBA00002901"/>
    </source>
</evidence>
<dbReference type="STRING" id="356660.SAMN05444336_101494"/>
<dbReference type="InterPro" id="IPR036425">
    <property type="entry name" value="MoaB/Mog-like_dom_sf"/>
</dbReference>
<comment type="catalytic activity">
    <reaction evidence="10">
        <text>adenylyl-molybdopterin + molybdate = Mo-molybdopterin + AMP + H(+)</text>
        <dbReference type="Rhea" id="RHEA:35047"/>
        <dbReference type="ChEBI" id="CHEBI:15378"/>
        <dbReference type="ChEBI" id="CHEBI:36264"/>
        <dbReference type="ChEBI" id="CHEBI:62727"/>
        <dbReference type="ChEBI" id="CHEBI:71302"/>
        <dbReference type="ChEBI" id="CHEBI:456215"/>
        <dbReference type="EC" id="2.10.1.1"/>
    </reaction>
</comment>
<comment type="similarity">
    <text evidence="4 11">Belongs to the MoeA family.</text>
</comment>
<evidence type="ECO:0000313" key="13">
    <source>
        <dbReference type="EMBL" id="SDW24378.1"/>
    </source>
</evidence>
<organism evidence="13 14">
    <name type="scientific">Albimonas donghaensis</name>
    <dbReference type="NCBI Taxonomy" id="356660"/>
    <lineage>
        <taxon>Bacteria</taxon>
        <taxon>Pseudomonadati</taxon>
        <taxon>Pseudomonadota</taxon>
        <taxon>Alphaproteobacteria</taxon>
        <taxon>Rhodobacterales</taxon>
        <taxon>Paracoccaceae</taxon>
        <taxon>Albimonas</taxon>
    </lineage>
</organism>
<dbReference type="InterPro" id="IPR005110">
    <property type="entry name" value="MoeA_linker/N"/>
</dbReference>
<evidence type="ECO:0000256" key="8">
    <source>
        <dbReference type="ARBA" id="ARBA00022842"/>
    </source>
</evidence>
<dbReference type="Gene3D" id="2.170.190.11">
    <property type="entry name" value="Molybdopterin biosynthesis moea protein, domain 3"/>
    <property type="match status" value="1"/>
</dbReference>
<dbReference type="EC" id="2.10.1.1" evidence="11"/>
<comment type="pathway">
    <text evidence="3 11">Cofactor biosynthesis; molybdopterin biosynthesis.</text>
</comment>
<evidence type="ECO:0000256" key="5">
    <source>
        <dbReference type="ARBA" id="ARBA00022505"/>
    </source>
</evidence>
<keyword evidence="5 11" id="KW-0500">Molybdenum</keyword>
<dbReference type="GO" id="GO:0006777">
    <property type="term" value="P:Mo-molybdopterin cofactor biosynthetic process"/>
    <property type="evidence" value="ECO:0007669"/>
    <property type="project" value="UniProtKB-UniRule"/>
</dbReference>
<dbReference type="NCBIfam" id="NF045515">
    <property type="entry name" value="Glp_gephyrin"/>
    <property type="match status" value="1"/>
</dbReference>
<dbReference type="FunFam" id="3.40.980.10:FF:000004">
    <property type="entry name" value="Molybdopterin molybdenumtransferase"/>
    <property type="match status" value="1"/>
</dbReference>
<comment type="function">
    <text evidence="2 11">Catalyzes the insertion of molybdate into adenylated molybdopterin with the concomitant release of AMP.</text>
</comment>
<accession>A0A1H2RYK6</accession>
<keyword evidence="14" id="KW-1185">Reference proteome</keyword>
<dbReference type="InterPro" id="IPR036688">
    <property type="entry name" value="MoeA_C_domain_IV_sf"/>
</dbReference>
<dbReference type="InterPro" id="IPR036135">
    <property type="entry name" value="MoeA_linker/N_sf"/>
</dbReference>
<keyword evidence="7 11" id="KW-0479">Metal-binding</keyword>
<evidence type="ECO:0000256" key="9">
    <source>
        <dbReference type="ARBA" id="ARBA00023150"/>
    </source>
</evidence>
<dbReference type="SMART" id="SM00852">
    <property type="entry name" value="MoCF_biosynth"/>
    <property type="match status" value="1"/>
</dbReference>
<dbReference type="PANTHER" id="PTHR10192">
    <property type="entry name" value="MOLYBDOPTERIN BIOSYNTHESIS PROTEIN"/>
    <property type="match status" value="1"/>
</dbReference>
<protein>
    <recommendedName>
        <fullName evidence="11">Molybdopterin molybdenumtransferase</fullName>
        <ecNumber evidence="11">2.10.1.1</ecNumber>
    </recommendedName>
</protein>
<evidence type="ECO:0000256" key="3">
    <source>
        <dbReference type="ARBA" id="ARBA00005046"/>
    </source>
</evidence>
<keyword evidence="9 11" id="KW-0501">Molybdenum cofactor biosynthesis</keyword>
<evidence type="ECO:0000313" key="14">
    <source>
        <dbReference type="Proteomes" id="UP000199118"/>
    </source>
</evidence>
<dbReference type="CDD" id="cd00887">
    <property type="entry name" value="MoeA"/>
    <property type="match status" value="1"/>
</dbReference>
<dbReference type="PANTHER" id="PTHR10192:SF5">
    <property type="entry name" value="GEPHYRIN"/>
    <property type="match status" value="1"/>
</dbReference>
<dbReference type="AlphaFoldDB" id="A0A1H2RYK6"/>
<evidence type="ECO:0000256" key="10">
    <source>
        <dbReference type="ARBA" id="ARBA00047317"/>
    </source>
</evidence>
<dbReference type="SUPFAM" id="SSF63867">
    <property type="entry name" value="MoeA C-terminal domain-like"/>
    <property type="match status" value="1"/>
</dbReference>
<sequence>MSDAPKAPLLPVPEALARLIALMPLMGTEEVPLTRAAGRVLASDAVARRTQPPFAASAMDGYALRDAGLAPGAEYRVIGEAQAGRGFAGAVGPGEAVRIFTGAPVPEGADRVLIQEDAETPAPGRIRVREGFDDARHIRPAGGDFSEGDRLTAPRRLTSRDVALLAAMNLPRVEVRRRPVIALIATGDELVEPGETPGPDQIVSSNTYGLHAMLAALGADPRMLPIARDTMHSLAAAFDAAEAAGADLVVTLGGASVGDHDLVGRAAGAAGMALDFWRIAMRPGKPLMAGLMRGRPMVGLPGNPVSAIVCGHVFLRPALDAMLGLPAGPLERETARLAAPVVANGGREHYARAVLGRGADGALSVRVLERQDSSLLSVLAEADALAVLPAGAPEMPAGAAVEILRL</sequence>
<dbReference type="InterPro" id="IPR005111">
    <property type="entry name" value="MoeA_C_domain_IV"/>
</dbReference>
<dbReference type="Proteomes" id="UP000199118">
    <property type="component" value="Unassembled WGS sequence"/>
</dbReference>
<gene>
    <name evidence="13" type="ORF">SAMN05444336_101494</name>
</gene>
<dbReference type="EMBL" id="FNMZ01000001">
    <property type="protein sequence ID" value="SDW24378.1"/>
    <property type="molecule type" value="Genomic_DNA"/>
</dbReference>
<keyword evidence="6 11" id="KW-0808">Transferase</keyword>
<dbReference type="Gene3D" id="3.40.980.10">
    <property type="entry name" value="MoaB/Mog-like domain"/>
    <property type="match status" value="1"/>
</dbReference>
<dbReference type="Gene3D" id="3.90.105.10">
    <property type="entry name" value="Molybdopterin biosynthesis moea protein, domain 2"/>
    <property type="match status" value="1"/>
</dbReference>
<reference evidence="13 14" key="1">
    <citation type="submission" date="2016-10" db="EMBL/GenBank/DDBJ databases">
        <authorList>
            <person name="de Groot N.N."/>
        </authorList>
    </citation>
    <scope>NUCLEOTIDE SEQUENCE [LARGE SCALE GENOMIC DNA]</scope>
    <source>
        <strain evidence="13 14">DSM 17890</strain>
    </source>
</reference>
<dbReference type="Gene3D" id="2.40.340.10">
    <property type="entry name" value="MoeA, C-terminal, domain IV"/>
    <property type="match status" value="1"/>
</dbReference>
<dbReference type="SUPFAM" id="SSF63882">
    <property type="entry name" value="MoeA N-terminal region -like"/>
    <property type="match status" value="1"/>
</dbReference>
<evidence type="ECO:0000256" key="7">
    <source>
        <dbReference type="ARBA" id="ARBA00022723"/>
    </source>
</evidence>
<dbReference type="Pfam" id="PF03453">
    <property type="entry name" value="MoeA_N"/>
    <property type="match status" value="1"/>
</dbReference>
<dbReference type="GO" id="GO:0046872">
    <property type="term" value="F:metal ion binding"/>
    <property type="evidence" value="ECO:0007669"/>
    <property type="project" value="UniProtKB-UniRule"/>
</dbReference>
<dbReference type="SUPFAM" id="SSF53218">
    <property type="entry name" value="Molybdenum cofactor biosynthesis proteins"/>
    <property type="match status" value="1"/>
</dbReference>
<evidence type="ECO:0000256" key="11">
    <source>
        <dbReference type="RuleBase" id="RU365090"/>
    </source>
</evidence>
<dbReference type="InterPro" id="IPR001453">
    <property type="entry name" value="MoaB/Mog_dom"/>
</dbReference>
<evidence type="ECO:0000256" key="4">
    <source>
        <dbReference type="ARBA" id="ARBA00010763"/>
    </source>
</evidence>
<keyword evidence="8 11" id="KW-0460">Magnesium</keyword>
<dbReference type="UniPathway" id="UPA00344"/>
<comment type="cofactor">
    <cofactor evidence="1 11">
        <name>Mg(2+)</name>
        <dbReference type="ChEBI" id="CHEBI:18420"/>
    </cofactor>
</comment>
<evidence type="ECO:0000259" key="12">
    <source>
        <dbReference type="SMART" id="SM00852"/>
    </source>
</evidence>
<evidence type="ECO:0000256" key="1">
    <source>
        <dbReference type="ARBA" id="ARBA00001946"/>
    </source>
</evidence>
<dbReference type="Pfam" id="PF00994">
    <property type="entry name" value="MoCF_biosynth"/>
    <property type="match status" value="1"/>
</dbReference>
<feature type="domain" description="MoaB/Mog" evidence="12">
    <location>
        <begin position="182"/>
        <end position="321"/>
    </location>
</feature>
<evidence type="ECO:0000256" key="6">
    <source>
        <dbReference type="ARBA" id="ARBA00022679"/>
    </source>
</evidence>
<dbReference type="Pfam" id="PF03454">
    <property type="entry name" value="MoeA_C"/>
    <property type="match status" value="1"/>
</dbReference>
<dbReference type="GO" id="GO:0061599">
    <property type="term" value="F:molybdopterin molybdotransferase activity"/>
    <property type="evidence" value="ECO:0007669"/>
    <property type="project" value="UniProtKB-UniRule"/>
</dbReference>
<dbReference type="InterPro" id="IPR038987">
    <property type="entry name" value="MoeA-like"/>
</dbReference>
<proteinExistence type="inferred from homology"/>